<dbReference type="RefSeq" id="WP_010940344.1">
    <property type="nucleotide sequence ID" value="NC_008751.1"/>
</dbReference>
<sequence length="81" mass="8964">MKYIIFEDFAGHPEPFLFPRRVDHGDMREQLPYAKVLSAGYVHFSGGVFTCHGGSAELDTVARPEDADIIATRLAPRDTGV</sequence>
<dbReference type="HOGENOM" id="CLU_176073_0_0_7"/>
<dbReference type="AlphaFoldDB" id="A0A0H3A5N5"/>
<name>A0A0H3A5N5_NITV4</name>
<dbReference type="Proteomes" id="UP000009173">
    <property type="component" value="Chromosome"/>
</dbReference>
<evidence type="ECO:0000313" key="2">
    <source>
        <dbReference type="Proteomes" id="UP000009173"/>
    </source>
</evidence>
<reference evidence="2" key="1">
    <citation type="journal article" date="2009" name="Environ. Microbiol.">
        <title>Contribution of mobile genetic elements to Desulfovibrio vulgaris genome plasticity.</title>
        <authorList>
            <person name="Walker C.B."/>
            <person name="Stolyar S."/>
            <person name="Chivian D."/>
            <person name="Pinel N."/>
            <person name="Gabster J.A."/>
            <person name="Dehal P.S."/>
            <person name="He Z."/>
            <person name="Yang Z.K."/>
            <person name="Yen H.C."/>
            <person name="Zhou J."/>
            <person name="Wall J.D."/>
            <person name="Hazen T.C."/>
            <person name="Arkin A.P."/>
            <person name="Stahl D.A."/>
        </authorList>
    </citation>
    <scope>NUCLEOTIDE SEQUENCE [LARGE SCALE GENOMIC DNA]</scope>
    <source>
        <strain evidence="2">DP4</strain>
    </source>
</reference>
<dbReference type="KEGG" id="dvl:Dvul_0294"/>
<proteinExistence type="predicted"/>
<gene>
    <name evidence="1" type="ordered locus">Dvul_0294</name>
</gene>
<protein>
    <submittedName>
        <fullName evidence="1">Uncharacterized protein</fullName>
    </submittedName>
</protein>
<accession>A0A0H3A5N5</accession>
<dbReference type="EMBL" id="CP000527">
    <property type="protein sequence ID" value="ABM27317.1"/>
    <property type="molecule type" value="Genomic_DNA"/>
</dbReference>
<evidence type="ECO:0000313" key="1">
    <source>
        <dbReference type="EMBL" id="ABM27317.1"/>
    </source>
</evidence>
<organism evidence="1 2">
    <name type="scientific">Nitratidesulfovibrio vulgaris (strain DP4)</name>
    <name type="common">Desulfovibrio vulgaris</name>
    <dbReference type="NCBI Taxonomy" id="391774"/>
    <lineage>
        <taxon>Bacteria</taxon>
        <taxon>Pseudomonadati</taxon>
        <taxon>Thermodesulfobacteriota</taxon>
        <taxon>Desulfovibrionia</taxon>
        <taxon>Desulfovibrionales</taxon>
        <taxon>Desulfovibrionaceae</taxon>
        <taxon>Nitratidesulfovibrio</taxon>
    </lineage>
</organism>